<keyword evidence="3" id="KW-0472">Membrane</keyword>
<dbReference type="Gene3D" id="1.10.287.130">
    <property type="match status" value="1"/>
</dbReference>
<evidence type="ECO:0000256" key="2">
    <source>
        <dbReference type="ARBA" id="ARBA00012438"/>
    </source>
</evidence>
<dbReference type="GO" id="GO:0000155">
    <property type="term" value="F:phosphorelay sensor kinase activity"/>
    <property type="evidence" value="ECO:0007669"/>
    <property type="project" value="InterPro"/>
</dbReference>
<keyword evidence="3" id="KW-1133">Transmembrane helix</keyword>
<dbReference type="RefSeq" id="WP_071185655.1">
    <property type="nucleotide sequence ID" value="NZ_CP017774.1"/>
</dbReference>
<evidence type="ECO:0000313" key="6">
    <source>
        <dbReference type="Proteomes" id="UP000178198"/>
    </source>
</evidence>
<keyword evidence="3" id="KW-0812">Transmembrane</keyword>
<proteinExistence type="predicted"/>
<keyword evidence="6" id="KW-1185">Reference proteome</keyword>
<dbReference type="SUPFAM" id="SSF47384">
    <property type="entry name" value="Homodimeric domain of signal transducing histidine kinase"/>
    <property type="match status" value="1"/>
</dbReference>
<dbReference type="CDD" id="cd00082">
    <property type="entry name" value="HisKA"/>
    <property type="match status" value="1"/>
</dbReference>
<feature type="transmembrane region" description="Helical" evidence="3">
    <location>
        <begin position="166"/>
        <end position="188"/>
    </location>
</feature>
<gene>
    <name evidence="5" type="ORF">BIW12_13855</name>
</gene>
<dbReference type="InterPro" id="IPR003661">
    <property type="entry name" value="HisK_dim/P_dom"/>
</dbReference>
<reference evidence="5 6" key="1">
    <citation type="submission" date="2016-10" db="EMBL/GenBank/DDBJ databases">
        <title>Complete Genome Sequence of Flavobacterium sp. PK15.</title>
        <authorList>
            <person name="Ekwe A."/>
            <person name="Kim S.B."/>
        </authorList>
    </citation>
    <scope>NUCLEOTIDE SEQUENCE [LARGE SCALE GENOMIC DNA]</scope>
    <source>
        <strain evidence="5 6">PK15</strain>
    </source>
</reference>
<evidence type="ECO:0000259" key="4">
    <source>
        <dbReference type="Pfam" id="PF20969"/>
    </source>
</evidence>
<dbReference type="OrthoDB" id="9124519at2"/>
<comment type="catalytic activity">
    <reaction evidence="1">
        <text>ATP + protein L-histidine = ADP + protein N-phospho-L-histidine.</text>
        <dbReference type="EC" id="2.7.13.3"/>
    </reaction>
</comment>
<feature type="transmembrane region" description="Helical" evidence="3">
    <location>
        <begin position="36"/>
        <end position="54"/>
    </location>
</feature>
<evidence type="ECO:0000256" key="1">
    <source>
        <dbReference type="ARBA" id="ARBA00000085"/>
    </source>
</evidence>
<feature type="transmembrane region" description="Helical" evidence="3">
    <location>
        <begin position="60"/>
        <end position="78"/>
    </location>
</feature>
<dbReference type="Pfam" id="PF20969">
    <property type="entry name" value="MASE11"/>
    <property type="match status" value="1"/>
</dbReference>
<dbReference type="EC" id="2.7.13.3" evidence="2"/>
<dbReference type="Proteomes" id="UP000178198">
    <property type="component" value="Chromosome"/>
</dbReference>
<feature type="transmembrane region" description="Helical" evidence="3">
    <location>
        <begin position="113"/>
        <end position="128"/>
    </location>
</feature>
<feature type="domain" description="MASE11" evidence="4">
    <location>
        <begin position="27"/>
        <end position="190"/>
    </location>
</feature>
<dbReference type="EMBL" id="CP017774">
    <property type="protein sequence ID" value="APA00418.1"/>
    <property type="molecule type" value="Genomic_DNA"/>
</dbReference>
<dbReference type="AlphaFoldDB" id="A0A1D9PD29"/>
<feature type="transmembrane region" description="Helical" evidence="3">
    <location>
        <begin position="135"/>
        <end position="151"/>
    </location>
</feature>
<dbReference type="InterPro" id="IPR036097">
    <property type="entry name" value="HisK_dim/P_sf"/>
</dbReference>
<organism evidence="5 6">
    <name type="scientific">Flavobacterium commune</name>
    <dbReference type="NCBI Taxonomy" id="1306519"/>
    <lineage>
        <taxon>Bacteria</taxon>
        <taxon>Pseudomonadati</taxon>
        <taxon>Bacteroidota</taxon>
        <taxon>Flavobacteriia</taxon>
        <taxon>Flavobacteriales</taxon>
        <taxon>Flavobacteriaceae</taxon>
        <taxon>Flavobacterium</taxon>
    </lineage>
</organism>
<dbReference type="STRING" id="1306519.BIW12_13855"/>
<accession>A0A1D9PD29</accession>
<dbReference type="InterPro" id="IPR048437">
    <property type="entry name" value="MASE11"/>
</dbReference>
<evidence type="ECO:0000313" key="5">
    <source>
        <dbReference type="EMBL" id="APA00418.1"/>
    </source>
</evidence>
<name>A0A1D9PD29_9FLAO</name>
<protein>
    <recommendedName>
        <fullName evidence="2">histidine kinase</fullName>
        <ecNumber evidence="2">2.7.13.3</ecNumber>
    </recommendedName>
</protein>
<sequence>MKIWNTYTSIVKNNILLSSQENKDLKYWRDDMFSNTIIYIIPLSVIALIPSLIWAFEEKLYLMVIVDIFSVLLAIFTGIKKGIKIKQRKLLFIGTVYTLSSFLIYYVGLNSTLYLLAACFLATFIYTFKNQYAPALFNIYISIFYILLYYLEMTPPHNINFKSSELFAVFSNLIFLSFLVCSLVPKLFHGLDESFKNNIKHTKKIEKQNEVLKEITWIQSHVVRTPLSRLMAITNLLKENDNTEEEKTFLIDNIVVSSNELDQIIQEIVSKSEKIRSSEN</sequence>
<feature type="transmembrane region" description="Helical" evidence="3">
    <location>
        <begin position="90"/>
        <end position="107"/>
    </location>
</feature>
<evidence type="ECO:0000256" key="3">
    <source>
        <dbReference type="SAM" id="Phobius"/>
    </source>
</evidence>
<dbReference type="KEGG" id="fcm:BIW12_13855"/>